<dbReference type="PATRIC" id="fig|1444770.3.peg.1755"/>
<organism evidence="9 11">
    <name type="scientific">Xylella taiwanensis</name>
    <dbReference type="NCBI Taxonomy" id="1444770"/>
    <lineage>
        <taxon>Bacteria</taxon>
        <taxon>Pseudomonadati</taxon>
        <taxon>Pseudomonadota</taxon>
        <taxon>Gammaproteobacteria</taxon>
        <taxon>Lysobacterales</taxon>
        <taxon>Lysobacteraceae</taxon>
        <taxon>Xylella</taxon>
    </lineage>
</organism>
<dbReference type="EMBL" id="JAJPPU010000001">
    <property type="protein sequence ID" value="MCD8471996.1"/>
    <property type="molecule type" value="Genomic_DNA"/>
</dbReference>
<dbReference type="eggNOG" id="COG1126">
    <property type="taxonomic scope" value="Bacteria"/>
</dbReference>
<comment type="similarity">
    <text evidence="2">Belongs to the ABC transporter superfamily.</text>
</comment>
<evidence type="ECO:0000256" key="2">
    <source>
        <dbReference type="ARBA" id="ARBA00005417"/>
    </source>
</evidence>
<dbReference type="PANTHER" id="PTHR43166">
    <property type="entry name" value="AMINO ACID IMPORT ATP-BINDING PROTEIN"/>
    <property type="match status" value="1"/>
</dbReference>
<evidence type="ECO:0000313" key="10">
    <source>
        <dbReference type="EMBL" id="MCD8471996.1"/>
    </source>
</evidence>
<dbReference type="PANTHER" id="PTHR43166:SF9">
    <property type="entry name" value="GLUTAMATE_ASPARTATE IMPORT ATP-BINDING PROTEIN GLTL"/>
    <property type="match status" value="1"/>
</dbReference>
<accession>Z9JK35</accession>
<keyword evidence="7" id="KW-0472">Membrane</keyword>
<dbReference type="GO" id="GO:0005524">
    <property type="term" value="F:ATP binding"/>
    <property type="evidence" value="ECO:0007669"/>
    <property type="project" value="UniProtKB-KW"/>
</dbReference>
<name>Z9JK35_9GAMM</name>
<gene>
    <name evidence="9" type="ORF">AF72_07370</name>
    <name evidence="10" type="ORF">LPH55_00565</name>
</gene>
<evidence type="ECO:0000256" key="4">
    <source>
        <dbReference type="ARBA" id="ARBA00022475"/>
    </source>
</evidence>
<evidence type="ECO:0000313" key="11">
    <source>
        <dbReference type="Proteomes" id="UP000020406"/>
    </source>
</evidence>
<reference evidence="9 11" key="1">
    <citation type="journal article" date="2014" name="Genome Announc.">
        <title>Draft Genome Sequence of Xylella fastidiosa Pear Leaf Scorch Strain in Taiwan.</title>
        <authorList>
            <person name="Su C.C."/>
            <person name="Deng W.L."/>
            <person name="Jan F.J."/>
            <person name="Chang C.J."/>
            <person name="Huang H."/>
            <person name="Chen J."/>
        </authorList>
    </citation>
    <scope>NUCLEOTIDE SEQUENCE [LARGE SCALE GENOMIC DNA]</scope>
    <source>
        <strain evidence="9 11">PLS229</strain>
    </source>
</reference>
<dbReference type="GeneID" id="68901736"/>
<dbReference type="KEGG" id="xtw:AB672_10575"/>
<dbReference type="InterPro" id="IPR017871">
    <property type="entry name" value="ABC_transporter-like_CS"/>
</dbReference>
<evidence type="ECO:0000256" key="7">
    <source>
        <dbReference type="ARBA" id="ARBA00023136"/>
    </source>
</evidence>
<dbReference type="InterPro" id="IPR003439">
    <property type="entry name" value="ABC_transporter-like_ATP-bd"/>
</dbReference>
<comment type="subcellular location">
    <subcellularLocation>
        <location evidence="1">Cell inner membrane</location>
        <topology evidence="1">Peripheral membrane protein</topology>
    </subcellularLocation>
</comment>
<sequence>MTLIKLSNISKSLGHRKVLDNISITINPGEAKVIMGPSGCGKTTLLRCLAKLEVPDSGEIFFHGQNIYDDVFNVLGFRKKVGFVFQNYALYRHLNVIDNITLALRQVFGMSAKEARNKAFCELEKLDMTAHSTKYPSQLSGGQQQRVALIRVLVTDPEVVIFDEPTSALDPLMTREVGSLIRQIQSRHVTILCVTHDVRLAQMLCDRVIYLSRGRVCAEGSPDELSTYGASDEIRSFFG</sequence>
<dbReference type="Proteomes" id="UP000020406">
    <property type="component" value="Unassembled WGS sequence"/>
</dbReference>
<dbReference type="Gene3D" id="3.40.50.300">
    <property type="entry name" value="P-loop containing nucleotide triphosphate hydrolases"/>
    <property type="match status" value="1"/>
</dbReference>
<dbReference type="GO" id="GO:0016887">
    <property type="term" value="F:ATP hydrolysis activity"/>
    <property type="evidence" value="ECO:0007669"/>
    <property type="project" value="InterPro"/>
</dbReference>
<dbReference type="PROSITE" id="PS00211">
    <property type="entry name" value="ABC_TRANSPORTER_1"/>
    <property type="match status" value="1"/>
</dbReference>
<keyword evidence="4" id="KW-1003">Cell membrane</keyword>
<proteinExistence type="inferred from homology"/>
<dbReference type="STRING" id="1444770.AF72_07370"/>
<protein>
    <submittedName>
        <fullName evidence="9 10">Amino acid ABC transporter ATP-binding protein</fullName>
    </submittedName>
</protein>
<keyword evidence="3" id="KW-0813">Transport</keyword>
<dbReference type="SMART" id="SM00382">
    <property type="entry name" value="AAA"/>
    <property type="match status" value="1"/>
</dbReference>
<reference evidence="10" key="2">
    <citation type="submission" date="2021-11" db="EMBL/GenBank/DDBJ databases">
        <title>Genome sequence of Xylella taiwanensis PLS432.</title>
        <authorList>
            <person name="Weng L.-W."/>
            <person name="Su C.-C."/>
            <person name="Tsai C.-W."/>
            <person name="Kuo C.-H."/>
        </authorList>
    </citation>
    <scope>NUCLEOTIDE SEQUENCE</scope>
    <source>
        <strain evidence="10">PLS432</strain>
    </source>
</reference>
<dbReference type="OrthoDB" id="9802264at2"/>
<evidence type="ECO:0000256" key="3">
    <source>
        <dbReference type="ARBA" id="ARBA00022448"/>
    </source>
</evidence>
<keyword evidence="6 9" id="KW-0067">ATP-binding</keyword>
<dbReference type="GO" id="GO:0005886">
    <property type="term" value="C:plasma membrane"/>
    <property type="evidence" value="ECO:0007669"/>
    <property type="project" value="UniProtKB-SubCell"/>
</dbReference>
<dbReference type="SUPFAM" id="SSF52540">
    <property type="entry name" value="P-loop containing nucleoside triphosphate hydrolases"/>
    <property type="match status" value="1"/>
</dbReference>
<dbReference type="InterPro" id="IPR050086">
    <property type="entry name" value="MetN_ABC_transporter-like"/>
</dbReference>
<evidence type="ECO:0000259" key="8">
    <source>
        <dbReference type="PROSITE" id="PS50893"/>
    </source>
</evidence>
<feature type="domain" description="ABC transporter" evidence="8">
    <location>
        <begin position="4"/>
        <end position="238"/>
    </location>
</feature>
<dbReference type="InterPro" id="IPR027417">
    <property type="entry name" value="P-loop_NTPase"/>
</dbReference>
<dbReference type="AlphaFoldDB" id="Z9JK35"/>
<dbReference type="InterPro" id="IPR003593">
    <property type="entry name" value="AAA+_ATPase"/>
</dbReference>
<keyword evidence="12" id="KW-1185">Reference proteome</keyword>
<evidence type="ECO:0000313" key="9">
    <source>
        <dbReference type="EMBL" id="EWS78102.1"/>
    </source>
</evidence>
<evidence type="ECO:0000256" key="5">
    <source>
        <dbReference type="ARBA" id="ARBA00022741"/>
    </source>
</evidence>
<dbReference type="EMBL" id="JDSQ01000010">
    <property type="protein sequence ID" value="EWS78102.1"/>
    <property type="molecule type" value="Genomic_DNA"/>
</dbReference>
<comment type="caution">
    <text evidence="9">The sequence shown here is derived from an EMBL/GenBank/DDBJ whole genome shotgun (WGS) entry which is preliminary data.</text>
</comment>
<dbReference type="PROSITE" id="PS50893">
    <property type="entry name" value="ABC_TRANSPORTER_2"/>
    <property type="match status" value="1"/>
</dbReference>
<evidence type="ECO:0000256" key="1">
    <source>
        <dbReference type="ARBA" id="ARBA00004417"/>
    </source>
</evidence>
<evidence type="ECO:0000256" key="6">
    <source>
        <dbReference type="ARBA" id="ARBA00022840"/>
    </source>
</evidence>
<dbReference type="Pfam" id="PF00005">
    <property type="entry name" value="ABC_tran"/>
    <property type="match status" value="1"/>
</dbReference>
<dbReference type="RefSeq" id="WP_038271260.1">
    <property type="nucleotide sequence ID" value="NZ_CP053627.1"/>
</dbReference>
<evidence type="ECO:0000313" key="12">
    <source>
        <dbReference type="Proteomes" id="UP001430701"/>
    </source>
</evidence>
<keyword evidence="5" id="KW-0547">Nucleotide-binding</keyword>
<dbReference type="Proteomes" id="UP001430701">
    <property type="component" value="Unassembled WGS sequence"/>
</dbReference>